<protein>
    <submittedName>
        <fullName evidence="3">Barstar family protein</fullName>
    </submittedName>
</protein>
<dbReference type="Pfam" id="PF01337">
    <property type="entry name" value="Barstar"/>
    <property type="match status" value="1"/>
</dbReference>
<evidence type="ECO:0000313" key="4">
    <source>
        <dbReference type="Proteomes" id="UP001429984"/>
    </source>
</evidence>
<comment type="caution">
    <text evidence="3">The sequence shown here is derived from an EMBL/GenBank/DDBJ whole genome shotgun (WGS) entry which is preliminary data.</text>
</comment>
<dbReference type="SUPFAM" id="SSF52038">
    <property type="entry name" value="Barstar-related"/>
    <property type="match status" value="1"/>
</dbReference>
<name>A0ABS0B3W9_9GAMM</name>
<accession>A0ABS0B3W9</accession>
<evidence type="ECO:0000259" key="2">
    <source>
        <dbReference type="Pfam" id="PF01337"/>
    </source>
</evidence>
<dbReference type="EMBL" id="JADLZT010000002">
    <property type="protein sequence ID" value="MBF6023186.1"/>
    <property type="molecule type" value="Genomic_DNA"/>
</dbReference>
<organism evidence="3 4">
    <name type="scientific">Lysobacter niastensis</name>
    <dbReference type="NCBI Taxonomy" id="380629"/>
    <lineage>
        <taxon>Bacteria</taxon>
        <taxon>Pseudomonadati</taxon>
        <taxon>Pseudomonadota</taxon>
        <taxon>Gammaproteobacteria</taxon>
        <taxon>Lysobacterales</taxon>
        <taxon>Lysobacteraceae</taxon>
        <taxon>Lysobacter</taxon>
    </lineage>
</organism>
<dbReference type="InterPro" id="IPR035905">
    <property type="entry name" value="Barstar-like_sf"/>
</dbReference>
<dbReference type="InterPro" id="IPR000468">
    <property type="entry name" value="Barstar"/>
</dbReference>
<dbReference type="RefSeq" id="WP_194929781.1">
    <property type="nucleotide sequence ID" value="NZ_JADLZT010000002.1"/>
</dbReference>
<reference evidence="3 4" key="1">
    <citation type="submission" date="2020-11" db="EMBL/GenBank/DDBJ databases">
        <title>Draft Genome Sequence and Secondary Metabolite Biosynthetic Potential of the Lysobacter niastensis Type strain DSM 18481.</title>
        <authorList>
            <person name="Turrini P."/>
            <person name="Artuso I."/>
            <person name="Tescari M."/>
            <person name="Lugli G.A."/>
            <person name="Frangipani E."/>
            <person name="Ventura M."/>
            <person name="Visca P."/>
        </authorList>
    </citation>
    <scope>NUCLEOTIDE SEQUENCE [LARGE SCALE GENOMIC DNA]</scope>
    <source>
        <strain evidence="3 4">DSM 18481</strain>
    </source>
</reference>
<proteinExistence type="inferred from homology"/>
<evidence type="ECO:0000256" key="1">
    <source>
        <dbReference type="ARBA" id="ARBA00006845"/>
    </source>
</evidence>
<evidence type="ECO:0000313" key="3">
    <source>
        <dbReference type="EMBL" id="MBF6023186.1"/>
    </source>
</evidence>
<keyword evidence="4" id="KW-1185">Reference proteome</keyword>
<sequence>MNATEHKSVLADPGHSGAYFIDERDADAMADAGAALDYAVMRVDLSGCHGKDELMKRLATAGNFPDWFGGNWDALADALDDLSWLPAPGYLLLVEHAGGWRDAHGEEFDTLLDILNEAAFHWADDRKAFWALLPFPADQLEAFEE</sequence>
<comment type="similarity">
    <text evidence="1">Belongs to the barstar family.</text>
</comment>
<gene>
    <name evidence="3" type="ORF">IU514_03995</name>
</gene>
<dbReference type="Proteomes" id="UP001429984">
    <property type="component" value="Unassembled WGS sequence"/>
</dbReference>
<feature type="domain" description="Barstar (barnase inhibitor)" evidence="2">
    <location>
        <begin position="39"/>
        <end position="133"/>
    </location>
</feature>
<dbReference type="Gene3D" id="3.30.370.10">
    <property type="entry name" value="Barstar-like"/>
    <property type="match status" value="1"/>
</dbReference>